<keyword evidence="3" id="KW-1185">Reference proteome</keyword>
<evidence type="ECO:0000313" key="2">
    <source>
        <dbReference type="EMBL" id="KIM72964.1"/>
    </source>
</evidence>
<dbReference type="EMBL" id="KN833099">
    <property type="protein sequence ID" value="KIM72964.1"/>
    <property type="molecule type" value="Genomic_DNA"/>
</dbReference>
<evidence type="ECO:0000313" key="3">
    <source>
        <dbReference type="Proteomes" id="UP000054166"/>
    </source>
</evidence>
<feature type="region of interest" description="Disordered" evidence="1">
    <location>
        <begin position="166"/>
        <end position="216"/>
    </location>
</feature>
<feature type="region of interest" description="Disordered" evidence="1">
    <location>
        <begin position="95"/>
        <end position="129"/>
    </location>
</feature>
<name>A0A0C3EYB6_PILCF</name>
<dbReference type="HOGENOM" id="CLU_073385_0_0_1"/>
<dbReference type="Proteomes" id="UP000054166">
    <property type="component" value="Unassembled WGS sequence"/>
</dbReference>
<feature type="compositionally biased region" description="Basic and acidic residues" evidence="1">
    <location>
        <begin position="261"/>
        <end position="271"/>
    </location>
</feature>
<dbReference type="InParanoid" id="A0A0C3EYB6"/>
<accession>A0A0C3EYB6</accession>
<reference evidence="2 3" key="1">
    <citation type="submission" date="2014-04" db="EMBL/GenBank/DDBJ databases">
        <authorList>
            <consortium name="DOE Joint Genome Institute"/>
            <person name="Kuo A."/>
            <person name="Tarkka M."/>
            <person name="Buscot F."/>
            <person name="Kohler A."/>
            <person name="Nagy L.G."/>
            <person name="Floudas D."/>
            <person name="Copeland A."/>
            <person name="Barry K.W."/>
            <person name="Cichocki N."/>
            <person name="Veneault-Fourrey C."/>
            <person name="LaButti K."/>
            <person name="Lindquist E.A."/>
            <person name="Lipzen A."/>
            <person name="Lundell T."/>
            <person name="Morin E."/>
            <person name="Murat C."/>
            <person name="Sun H."/>
            <person name="Tunlid A."/>
            <person name="Henrissat B."/>
            <person name="Grigoriev I.V."/>
            <person name="Hibbett D.S."/>
            <person name="Martin F."/>
            <person name="Nordberg H.P."/>
            <person name="Cantor M.N."/>
            <person name="Hua S.X."/>
        </authorList>
    </citation>
    <scope>NUCLEOTIDE SEQUENCE [LARGE SCALE GENOMIC DNA]</scope>
    <source>
        <strain evidence="2 3">F 1598</strain>
    </source>
</reference>
<protein>
    <submittedName>
        <fullName evidence="2">Uncharacterized protein</fullName>
    </submittedName>
</protein>
<organism evidence="2 3">
    <name type="scientific">Piloderma croceum (strain F 1598)</name>
    <dbReference type="NCBI Taxonomy" id="765440"/>
    <lineage>
        <taxon>Eukaryota</taxon>
        <taxon>Fungi</taxon>
        <taxon>Dikarya</taxon>
        <taxon>Basidiomycota</taxon>
        <taxon>Agaricomycotina</taxon>
        <taxon>Agaricomycetes</taxon>
        <taxon>Agaricomycetidae</taxon>
        <taxon>Atheliales</taxon>
        <taxon>Atheliaceae</taxon>
        <taxon>Piloderma</taxon>
    </lineage>
</organism>
<reference evidence="3" key="2">
    <citation type="submission" date="2015-01" db="EMBL/GenBank/DDBJ databases">
        <title>Evolutionary Origins and Diversification of the Mycorrhizal Mutualists.</title>
        <authorList>
            <consortium name="DOE Joint Genome Institute"/>
            <consortium name="Mycorrhizal Genomics Consortium"/>
            <person name="Kohler A."/>
            <person name="Kuo A."/>
            <person name="Nagy L.G."/>
            <person name="Floudas D."/>
            <person name="Copeland A."/>
            <person name="Barry K.W."/>
            <person name="Cichocki N."/>
            <person name="Veneault-Fourrey C."/>
            <person name="LaButti K."/>
            <person name="Lindquist E.A."/>
            <person name="Lipzen A."/>
            <person name="Lundell T."/>
            <person name="Morin E."/>
            <person name="Murat C."/>
            <person name="Riley R."/>
            <person name="Ohm R."/>
            <person name="Sun H."/>
            <person name="Tunlid A."/>
            <person name="Henrissat B."/>
            <person name="Grigoriev I.V."/>
            <person name="Hibbett D.S."/>
            <person name="Martin F."/>
        </authorList>
    </citation>
    <scope>NUCLEOTIDE SEQUENCE [LARGE SCALE GENOMIC DNA]</scope>
    <source>
        <strain evidence="3">F 1598</strain>
    </source>
</reference>
<feature type="compositionally biased region" description="Basic and acidic residues" evidence="1">
    <location>
        <begin position="100"/>
        <end position="129"/>
    </location>
</feature>
<gene>
    <name evidence="2" type="ORF">PILCRDRAFT_15659</name>
</gene>
<evidence type="ECO:0000256" key="1">
    <source>
        <dbReference type="SAM" id="MobiDB-lite"/>
    </source>
</evidence>
<dbReference type="AlphaFoldDB" id="A0A0C3EYB6"/>
<dbReference type="OrthoDB" id="10543456at2759"/>
<feature type="compositionally biased region" description="Acidic residues" evidence="1">
    <location>
        <begin position="178"/>
        <end position="188"/>
    </location>
</feature>
<proteinExistence type="predicted"/>
<feature type="region of interest" description="Disordered" evidence="1">
    <location>
        <begin position="251"/>
        <end position="317"/>
    </location>
</feature>
<sequence length="374" mass="41378">MFPDPIEAPDAFGEHLKSLDLHFAQTVFGHYQNRPIQSNGRFDEALTLEWCERMDTLLGKLNRIGNLLLTNEDVVGSLKTLCSDAVATIEGQLDTQKQSDAAKVRKREEEAKARAEEERVRREEEESQRKLAQIAAAREKLERTMKIADEQMAIIHAERELEAKKQALSEAQKAAGMDVDDADDDEGSDSAPEEHAGTTKKSSRRQKEEGRKRMPQMIHETPCQNCARTNESVCSGPVGQACDMCWRQKRSCTNGGHRRPREITVKEEPKSPGRAAGKKRKVYSTTDANPIGTIEPIDDADADAAQPVGKRPRTAAASASRVRFDGVSIPKATRKSTCTAKANSKKDANELFARLGQEFAAVAKTCEELAEAFN</sequence>